<dbReference type="EMBL" id="BPQR01000033">
    <property type="protein sequence ID" value="GJE06724.1"/>
    <property type="molecule type" value="Genomic_DNA"/>
</dbReference>
<evidence type="ECO:0000256" key="1">
    <source>
        <dbReference type="SAM" id="MobiDB-lite"/>
    </source>
</evidence>
<protein>
    <submittedName>
        <fullName evidence="2">Uncharacterized protein</fullName>
    </submittedName>
</protein>
<accession>A0ABQ4SW22</accession>
<name>A0ABQ4SW22_9HYPH</name>
<proteinExistence type="predicted"/>
<dbReference type="Proteomes" id="UP001055102">
    <property type="component" value="Unassembled WGS sequence"/>
</dbReference>
<dbReference type="RefSeq" id="WP_238275567.1">
    <property type="nucleotide sequence ID" value="NZ_BPQR01000033.1"/>
</dbReference>
<comment type="caution">
    <text evidence="2">The sequence shown here is derived from an EMBL/GenBank/DDBJ whole genome shotgun (WGS) entry which is preliminary data.</text>
</comment>
<evidence type="ECO:0000313" key="3">
    <source>
        <dbReference type="Proteomes" id="UP001055102"/>
    </source>
</evidence>
<organism evidence="2 3">
    <name type="scientific">Methylobacterium jeotgali</name>
    <dbReference type="NCBI Taxonomy" id="381630"/>
    <lineage>
        <taxon>Bacteria</taxon>
        <taxon>Pseudomonadati</taxon>
        <taxon>Pseudomonadota</taxon>
        <taxon>Alphaproteobacteria</taxon>
        <taxon>Hyphomicrobiales</taxon>
        <taxon>Methylobacteriaceae</taxon>
        <taxon>Methylobacterium</taxon>
    </lineage>
</organism>
<reference evidence="2" key="2">
    <citation type="submission" date="2021-08" db="EMBL/GenBank/DDBJ databases">
        <authorList>
            <person name="Tani A."/>
            <person name="Ola A."/>
            <person name="Ogura Y."/>
            <person name="Katsura K."/>
            <person name="Hayashi T."/>
        </authorList>
    </citation>
    <scope>NUCLEOTIDE SEQUENCE</scope>
    <source>
        <strain evidence="2">LMG 23639</strain>
    </source>
</reference>
<feature type="region of interest" description="Disordered" evidence="1">
    <location>
        <begin position="69"/>
        <end position="91"/>
    </location>
</feature>
<reference evidence="2" key="1">
    <citation type="journal article" date="2021" name="Front. Microbiol.">
        <title>Comprehensive Comparative Genomics and Phenotyping of Methylobacterium Species.</title>
        <authorList>
            <person name="Alessa O."/>
            <person name="Ogura Y."/>
            <person name="Fujitani Y."/>
            <person name="Takami H."/>
            <person name="Hayashi T."/>
            <person name="Sahin N."/>
            <person name="Tani A."/>
        </authorList>
    </citation>
    <scope>NUCLEOTIDE SEQUENCE</scope>
    <source>
        <strain evidence="2">LMG 23639</strain>
    </source>
</reference>
<gene>
    <name evidence="2" type="ORF">AOPFMNJM_2046</name>
</gene>
<sequence length="91" mass="10321">MGRAAPHEVITSAVERTFHADGRPRARVCLTVRDNETDRTGWSIWIAVEGDGDRVESLARQELRRMGDMDIATGPAKPPRSKRAPKYWQVY</sequence>
<evidence type="ECO:0000313" key="2">
    <source>
        <dbReference type="EMBL" id="GJE06724.1"/>
    </source>
</evidence>
<keyword evidence="3" id="KW-1185">Reference proteome</keyword>